<evidence type="ECO:0000313" key="6">
    <source>
        <dbReference type="EMBL" id="MCS5718855.1"/>
    </source>
</evidence>
<gene>
    <name evidence="6" type="ORF">N1027_11985</name>
</gene>
<keyword evidence="7" id="KW-1185">Reference proteome</keyword>
<feature type="transmembrane region" description="Helical" evidence="5">
    <location>
        <begin position="268"/>
        <end position="292"/>
    </location>
</feature>
<feature type="transmembrane region" description="Helical" evidence="5">
    <location>
        <begin position="27"/>
        <end position="45"/>
    </location>
</feature>
<dbReference type="Proteomes" id="UP001165584">
    <property type="component" value="Unassembled WGS sequence"/>
</dbReference>
<evidence type="ECO:0000313" key="7">
    <source>
        <dbReference type="Proteomes" id="UP001165584"/>
    </source>
</evidence>
<proteinExistence type="predicted"/>
<evidence type="ECO:0000256" key="3">
    <source>
        <dbReference type="ARBA" id="ARBA00022989"/>
    </source>
</evidence>
<evidence type="ECO:0000256" key="1">
    <source>
        <dbReference type="ARBA" id="ARBA00004141"/>
    </source>
</evidence>
<dbReference type="RefSeq" id="WP_259508180.1">
    <property type="nucleotide sequence ID" value="NZ_JANLCM010000002.1"/>
</dbReference>
<comment type="caution">
    <text evidence="6">The sequence shown here is derived from an EMBL/GenBank/DDBJ whole genome shotgun (WGS) entry which is preliminary data.</text>
</comment>
<evidence type="ECO:0000256" key="5">
    <source>
        <dbReference type="SAM" id="Phobius"/>
    </source>
</evidence>
<sequence length="437" mass="44113">MTSPAPGALTQPAPTIKRLLQLSAPSLLIGVVSALLLFGIEWVAGQLETVIWDVVPNATGIDPDNGWWIFSILTLTGLVVGLCLWLVPGHGGRDSATTELIAPPLPLRALPSLTLVAVIGLAGGVSLGPENPIIAINTGLLVALVARVWKAVPPQLVIMITAAATIGALFGTPVAAALVFTGVVGSIAGGGALWDKLFLPLVAAGAGAVTMHLLAHPTFALPLPAYDTLQPLDLLSAAVIASVAAALGIAAAAVFPRLHGAFRLLRNPVFYVTAGGVVLGVLGAIGGPITLFKGLEQTSELATNRADYTIEALIVIVLVKVVALTVAAAAGFRGGRIFPSVFIGAAIGILANAVVPGIPVALAVSAGVLGMVLAVARDGWIALFIATAVSGGLVVLPVLCLAILPTWLIVTKAPEMIVHPNADKPVVLPGSAAPSSS</sequence>
<organism evidence="6 7">
    <name type="scientific">Herbiconiux aconitum</name>
    <dbReference type="NCBI Taxonomy" id="2970913"/>
    <lineage>
        <taxon>Bacteria</taxon>
        <taxon>Bacillati</taxon>
        <taxon>Actinomycetota</taxon>
        <taxon>Actinomycetes</taxon>
        <taxon>Micrococcales</taxon>
        <taxon>Microbacteriaceae</taxon>
        <taxon>Herbiconiux</taxon>
    </lineage>
</organism>
<feature type="transmembrane region" description="Helical" evidence="5">
    <location>
        <begin position="66"/>
        <end position="87"/>
    </location>
</feature>
<protein>
    <submittedName>
        <fullName evidence="6">Ion channel protein</fullName>
    </submittedName>
</protein>
<dbReference type="PANTHER" id="PTHR43427:SF9">
    <property type="entry name" value="ION-TRANSPORT PROTEIN YFEO-RELATED"/>
    <property type="match status" value="1"/>
</dbReference>
<dbReference type="CDD" id="cd00400">
    <property type="entry name" value="Voltage_gated_ClC"/>
    <property type="match status" value="1"/>
</dbReference>
<dbReference type="Pfam" id="PF00654">
    <property type="entry name" value="Voltage_CLC"/>
    <property type="match status" value="1"/>
</dbReference>
<feature type="transmembrane region" description="Helical" evidence="5">
    <location>
        <begin position="107"/>
        <end position="127"/>
    </location>
</feature>
<comment type="subcellular location">
    <subcellularLocation>
        <location evidence="1">Membrane</location>
        <topology evidence="1">Multi-pass membrane protein</topology>
    </subcellularLocation>
</comment>
<dbReference type="SUPFAM" id="SSF81340">
    <property type="entry name" value="Clc chloride channel"/>
    <property type="match status" value="1"/>
</dbReference>
<reference evidence="6" key="1">
    <citation type="submission" date="2022-08" db="EMBL/GenBank/DDBJ databases">
        <authorList>
            <person name="Deng Y."/>
            <person name="Han X.-F."/>
            <person name="Zhang Y.-Q."/>
        </authorList>
    </citation>
    <scope>NUCLEOTIDE SEQUENCE</scope>
    <source>
        <strain evidence="6">CPCC 205763</strain>
    </source>
</reference>
<feature type="transmembrane region" description="Helical" evidence="5">
    <location>
        <begin position="235"/>
        <end position="256"/>
    </location>
</feature>
<feature type="transmembrane region" description="Helical" evidence="5">
    <location>
        <begin position="158"/>
        <end position="185"/>
    </location>
</feature>
<accession>A0ABT2GRJ8</accession>
<dbReference type="Gene3D" id="1.10.3080.10">
    <property type="entry name" value="Clc chloride channel"/>
    <property type="match status" value="1"/>
</dbReference>
<keyword evidence="4 5" id="KW-0472">Membrane</keyword>
<keyword evidence="3 5" id="KW-1133">Transmembrane helix</keyword>
<feature type="transmembrane region" description="Helical" evidence="5">
    <location>
        <begin position="380"/>
        <end position="410"/>
    </location>
</feature>
<dbReference type="PANTHER" id="PTHR43427">
    <property type="entry name" value="CHLORIDE CHANNEL PROTEIN CLC-E"/>
    <property type="match status" value="1"/>
</dbReference>
<dbReference type="EMBL" id="JANLCM010000002">
    <property type="protein sequence ID" value="MCS5718855.1"/>
    <property type="molecule type" value="Genomic_DNA"/>
</dbReference>
<feature type="transmembrane region" description="Helical" evidence="5">
    <location>
        <begin position="312"/>
        <end position="332"/>
    </location>
</feature>
<name>A0ABT2GRJ8_9MICO</name>
<evidence type="ECO:0000256" key="4">
    <source>
        <dbReference type="ARBA" id="ARBA00023136"/>
    </source>
</evidence>
<dbReference type="InterPro" id="IPR001807">
    <property type="entry name" value="ClC"/>
</dbReference>
<feature type="transmembrane region" description="Helical" evidence="5">
    <location>
        <begin position="134"/>
        <end position="152"/>
    </location>
</feature>
<keyword evidence="2 5" id="KW-0812">Transmembrane</keyword>
<evidence type="ECO:0000256" key="2">
    <source>
        <dbReference type="ARBA" id="ARBA00022692"/>
    </source>
</evidence>
<feature type="transmembrane region" description="Helical" evidence="5">
    <location>
        <begin position="197"/>
        <end position="215"/>
    </location>
</feature>
<dbReference type="InterPro" id="IPR050368">
    <property type="entry name" value="ClC-type_chloride_channel"/>
</dbReference>
<feature type="transmembrane region" description="Helical" evidence="5">
    <location>
        <begin position="341"/>
        <end position="374"/>
    </location>
</feature>
<dbReference type="NCBIfam" id="NF002971">
    <property type="entry name" value="PRK03655.1"/>
    <property type="match status" value="1"/>
</dbReference>
<dbReference type="PRINTS" id="PR00762">
    <property type="entry name" value="CLCHANNEL"/>
</dbReference>
<dbReference type="InterPro" id="IPR014743">
    <property type="entry name" value="Cl-channel_core"/>
</dbReference>